<dbReference type="InterPro" id="IPR036291">
    <property type="entry name" value="NAD(P)-bd_dom_sf"/>
</dbReference>
<gene>
    <name evidence="4" type="ORF">CTheo_5315</name>
</gene>
<reference evidence="4 5" key="1">
    <citation type="journal article" date="2019" name="Fungal Biol. Biotechnol.">
        <title>Draft genome sequence of fastidious pathogen Ceratobasidium theobromae, which causes vascular-streak dieback in Theobroma cacao.</title>
        <authorList>
            <person name="Ali S.S."/>
            <person name="Asman A."/>
            <person name="Shao J."/>
            <person name="Firmansyah A.P."/>
            <person name="Susilo A.W."/>
            <person name="Rosmana A."/>
            <person name="McMahon P."/>
            <person name="Junaid M."/>
            <person name="Guest D."/>
            <person name="Kheng T.Y."/>
            <person name="Meinhardt L.W."/>
            <person name="Bailey B.A."/>
        </authorList>
    </citation>
    <scope>NUCLEOTIDE SEQUENCE [LARGE SCALE GENOMIC DNA]</scope>
    <source>
        <strain evidence="4 5">CT2</strain>
    </source>
</reference>
<evidence type="ECO:0000313" key="4">
    <source>
        <dbReference type="EMBL" id="KAB5591233.1"/>
    </source>
</evidence>
<dbReference type="EMBL" id="SSOP01000115">
    <property type="protein sequence ID" value="KAB5591233.1"/>
    <property type="molecule type" value="Genomic_DNA"/>
</dbReference>
<accession>A0A5N5QI68</accession>
<dbReference type="SUPFAM" id="SSF51735">
    <property type="entry name" value="NAD(P)-binding Rossmann-fold domains"/>
    <property type="match status" value="1"/>
</dbReference>
<dbReference type="GO" id="GO:0016491">
    <property type="term" value="F:oxidoreductase activity"/>
    <property type="evidence" value="ECO:0007669"/>
    <property type="project" value="UniProtKB-KW"/>
</dbReference>
<dbReference type="PANTHER" id="PTHR24320:SF282">
    <property type="entry name" value="WW DOMAIN-CONTAINING OXIDOREDUCTASE"/>
    <property type="match status" value="1"/>
</dbReference>
<proteinExistence type="inferred from homology"/>
<comment type="caution">
    <text evidence="4">The sequence shown here is derived from an EMBL/GenBank/DDBJ whole genome shotgun (WGS) entry which is preliminary data.</text>
</comment>
<sequence length="293" mass="32250">MGTAYSVYRELFLPKPSWSVDQIPDLSGQVMIVTGGNAGIGRETCKALLGKGAKVYLAARNKSKAEETIEWLKNETNGKSPVFLELDLADLNSVRRAAVEFRERERELHVLFNNGGVMAPPIDRKTANGYDLQFGTNVLGHFLFTTLLLPVLIHTAQISNGQVRVVTTTSMGHRSAPKGGIDYVSIEPNSSAADEARKKLGPFVLYSQSKWGNIVFSNELHRRYRAQGIVSIAIHPDYGALTQLYAGTSVEGLEYSGKYLVPWGIVGQPRADTSSEEAGQKLWAWLEEQAKTH</sequence>
<dbReference type="OrthoDB" id="191139at2759"/>
<evidence type="ECO:0000256" key="2">
    <source>
        <dbReference type="ARBA" id="ARBA00022857"/>
    </source>
</evidence>
<dbReference type="Proteomes" id="UP000383932">
    <property type="component" value="Unassembled WGS sequence"/>
</dbReference>
<organism evidence="4 5">
    <name type="scientific">Ceratobasidium theobromae</name>
    <dbReference type="NCBI Taxonomy" id="1582974"/>
    <lineage>
        <taxon>Eukaryota</taxon>
        <taxon>Fungi</taxon>
        <taxon>Dikarya</taxon>
        <taxon>Basidiomycota</taxon>
        <taxon>Agaricomycotina</taxon>
        <taxon>Agaricomycetes</taxon>
        <taxon>Cantharellales</taxon>
        <taxon>Ceratobasidiaceae</taxon>
        <taxon>Ceratobasidium</taxon>
    </lineage>
</organism>
<dbReference type="Gene3D" id="3.40.50.720">
    <property type="entry name" value="NAD(P)-binding Rossmann-like Domain"/>
    <property type="match status" value="1"/>
</dbReference>
<dbReference type="AlphaFoldDB" id="A0A5N5QI68"/>
<keyword evidence="3" id="KW-0560">Oxidoreductase</keyword>
<dbReference type="PRINTS" id="PR00081">
    <property type="entry name" value="GDHRDH"/>
</dbReference>
<evidence type="ECO:0000313" key="5">
    <source>
        <dbReference type="Proteomes" id="UP000383932"/>
    </source>
</evidence>
<dbReference type="PANTHER" id="PTHR24320">
    <property type="entry name" value="RETINOL DEHYDROGENASE"/>
    <property type="match status" value="1"/>
</dbReference>
<evidence type="ECO:0000256" key="3">
    <source>
        <dbReference type="ARBA" id="ARBA00023002"/>
    </source>
</evidence>
<name>A0A5N5QI68_9AGAM</name>
<dbReference type="Pfam" id="PF00106">
    <property type="entry name" value="adh_short"/>
    <property type="match status" value="1"/>
</dbReference>
<keyword evidence="2" id="KW-0521">NADP</keyword>
<keyword evidence="5" id="KW-1185">Reference proteome</keyword>
<comment type="similarity">
    <text evidence="1">Belongs to the short-chain dehydrogenases/reductases (SDR) family.</text>
</comment>
<protein>
    <submittedName>
        <fullName evidence="4">Oxidoreductase</fullName>
    </submittedName>
</protein>
<evidence type="ECO:0000256" key="1">
    <source>
        <dbReference type="ARBA" id="ARBA00006484"/>
    </source>
</evidence>
<dbReference type="InterPro" id="IPR002347">
    <property type="entry name" value="SDR_fam"/>
</dbReference>